<evidence type="ECO:0000256" key="12">
    <source>
        <dbReference type="RuleBase" id="RU367080"/>
    </source>
</evidence>
<comment type="catalytic activity">
    <reaction evidence="10 12">
        <text>O-phospho-L-threonyl-[protein] + H2O = L-threonyl-[protein] + phosphate</text>
        <dbReference type="Rhea" id="RHEA:47004"/>
        <dbReference type="Rhea" id="RHEA-COMP:11060"/>
        <dbReference type="Rhea" id="RHEA-COMP:11605"/>
        <dbReference type="ChEBI" id="CHEBI:15377"/>
        <dbReference type="ChEBI" id="CHEBI:30013"/>
        <dbReference type="ChEBI" id="CHEBI:43474"/>
        <dbReference type="ChEBI" id="CHEBI:61977"/>
        <dbReference type="EC" id="3.1.3.16"/>
    </reaction>
</comment>
<evidence type="ECO:0000313" key="14">
    <source>
        <dbReference type="EMBL" id="EDO16280.1"/>
    </source>
</evidence>
<dbReference type="PROSITE" id="PS51479">
    <property type="entry name" value="ZF_RTR1"/>
    <property type="match status" value="1"/>
</dbReference>
<dbReference type="HOGENOM" id="CLU_086709_0_0_1"/>
<evidence type="ECO:0000256" key="1">
    <source>
        <dbReference type="ARBA" id="ARBA00004123"/>
    </source>
</evidence>
<dbReference type="InterPro" id="IPR039693">
    <property type="entry name" value="Rtr1/RPAP2"/>
</dbReference>
<dbReference type="GO" id="GO:0005737">
    <property type="term" value="C:cytoplasm"/>
    <property type="evidence" value="ECO:0007669"/>
    <property type="project" value="EnsemblFungi"/>
</dbReference>
<dbReference type="OMA" id="CCKEHYQ"/>
<evidence type="ECO:0000256" key="4">
    <source>
        <dbReference type="ARBA" id="ARBA00022771"/>
    </source>
</evidence>
<dbReference type="GO" id="GO:0043175">
    <property type="term" value="F:RNA polymerase core enzyme binding"/>
    <property type="evidence" value="ECO:0007669"/>
    <property type="project" value="UniProtKB-UniRule"/>
</dbReference>
<sequence>MISIEDIQEKALKPHQMHRQLSIRETEMISLGLLEMLCDSDCQDEKTLKYLAKFLTPELYEDLIDERNLNKKCGYPLCDRAPERIRDPFSIDINTRKFLWENNPYAYLSTYCSKLHFKCSQFYQMQLSEDALFSRTGIHLYTTTSGSNPGIPDDSKYHVTLFEELLREKASEDDIKKLIASMRGLDIQNKADDSELDEELSKWLGDITIVENPNPSELGDLVRED</sequence>
<evidence type="ECO:0000256" key="7">
    <source>
        <dbReference type="ARBA" id="ARBA00022912"/>
    </source>
</evidence>
<accession>A7TN62</accession>
<dbReference type="STRING" id="436907.A7TN62"/>
<keyword evidence="3 12" id="KW-0479">Metal-binding</keyword>
<dbReference type="GO" id="GO:0005634">
    <property type="term" value="C:nucleus"/>
    <property type="evidence" value="ECO:0007669"/>
    <property type="project" value="UniProtKB-SubCell"/>
</dbReference>
<dbReference type="InterPro" id="IPR038534">
    <property type="entry name" value="Rtr1/RPAP2_sf"/>
</dbReference>
<dbReference type="GO" id="GO:0008420">
    <property type="term" value="F:RNA polymerase II CTD heptapeptide repeat phosphatase activity"/>
    <property type="evidence" value="ECO:0007669"/>
    <property type="project" value="UniProtKB-UniRule"/>
</dbReference>
<dbReference type="PANTHER" id="PTHR14732">
    <property type="entry name" value="RNA POLYMERASE II SUBUNIT B1 CTD PHOSPHATASE RPAP2-RELATED"/>
    <property type="match status" value="1"/>
</dbReference>
<dbReference type="GeneID" id="5544409"/>
<dbReference type="AlphaFoldDB" id="A7TN62"/>
<dbReference type="eggNOG" id="KOG4780">
    <property type="taxonomic scope" value="Eukaryota"/>
</dbReference>
<evidence type="ECO:0000256" key="3">
    <source>
        <dbReference type="ARBA" id="ARBA00022723"/>
    </source>
</evidence>
<dbReference type="GO" id="GO:0008270">
    <property type="term" value="F:zinc ion binding"/>
    <property type="evidence" value="ECO:0007669"/>
    <property type="project" value="UniProtKB-KW"/>
</dbReference>
<evidence type="ECO:0000256" key="11">
    <source>
        <dbReference type="PROSITE-ProRule" id="PRU00812"/>
    </source>
</evidence>
<reference evidence="14 15" key="1">
    <citation type="journal article" date="2007" name="Proc. Natl. Acad. Sci. U.S.A.">
        <title>Independent sorting-out of thousands of duplicated gene pairs in two yeast species descended from a whole-genome duplication.</title>
        <authorList>
            <person name="Scannell D.R."/>
            <person name="Frank A.C."/>
            <person name="Conant G.C."/>
            <person name="Byrne K.P."/>
            <person name="Woolfit M."/>
            <person name="Wolfe K.H."/>
        </authorList>
    </citation>
    <scope>NUCLEOTIDE SEQUENCE [LARGE SCALE GENOMIC DNA]</scope>
    <source>
        <strain evidence="15">ATCC 22028 / DSM 70294 / BCRC 21397 / CBS 2163 / NBRC 10782 / NRRL Y-8283 / UCD 57-17</strain>
    </source>
</reference>
<keyword evidence="6 12" id="KW-0862">Zinc</keyword>
<dbReference type="Gene3D" id="1.25.40.820">
    <property type="match status" value="1"/>
</dbReference>
<feature type="domain" description="RTR1-type" evidence="13">
    <location>
        <begin position="50"/>
        <end position="136"/>
    </location>
</feature>
<evidence type="ECO:0000256" key="6">
    <source>
        <dbReference type="ARBA" id="ARBA00022833"/>
    </source>
</evidence>
<dbReference type="FunCoup" id="A7TN62">
    <property type="interactions" value="347"/>
</dbReference>
<dbReference type="GO" id="GO:0006366">
    <property type="term" value="P:transcription by RNA polymerase II"/>
    <property type="evidence" value="ECO:0007669"/>
    <property type="project" value="EnsemblFungi"/>
</dbReference>
<protein>
    <recommendedName>
        <fullName evidence="12">RNA polymerase II subunit B1 CTD phosphatase RPAP2 homolog</fullName>
        <ecNumber evidence="12">3.1.3.16</ecNumber>
    </recommendedName>
</protein>
<keyword evidence="8 12" id="KW-0539">Nucleus</keyword>
<dbReference type="InterPro" id="IPR007308">
    <property type="entry name" value="Rtr1/RPAP2_dom"/>
</dbReference>
<dbReference type="EMBL" id="DS480428">
    <property type="protein sequence ID" value="EDO16280.1"/>
    <property type="molecule type" value="Genomic_DNA"/>
</dbReference>
<dbReference type="Proteomes" id="UP000000267">
    <property type="component" value="Unassembled WGS sequence"/>
</dbReference>
<dbReference type="KEGG" id="vpo:Kpol_1053p17"/>
<keyword evidence="5 12" id="KW-0378">Hydrolase</keyword>
<evidence type="ECO:0000256" key="8">
    <source>
        <dbReference type="ARBA" id="ARBA00023242"/>
    </source>
</evidence>
<keyword evidence="7 12" id="KW-0904">Protein phosphatase</keyword>
<dbReference type="InParanoid" id="A7TN62"/>
<dbReference type="Pfam" id="PF04181">
    <property type="entry name" value="RPAP2_Rtr1"/>
    <property type="match status" value="1"/>
</dbReference>
<dbReference type="OrthoDB" id="2590500at2759"/>
<evidence type="ECO:0000256" key="10">
    <source>
        <dbReference type="ARBA" id="ARBA00048336"/>
    </source>
</evidence>
<dbReference type="RefSeq" id="XP_001644138.1">
    <property type="nucleotide sequence ID" value="XM_001644088.1"/>
</dbReference>
<comment type="subcellular location">
    <subcellularLocation>
        <location evidence="1 12">Nucleus</location>
    </subcellularLocation>
</comment>
<keyword evidence="15" id="KW-1185">Reference proteome</keyword>
<comment type="catalytic activity">
    <reaction evidence="9 12">
        <text>O-phospho-L-seryl-[protein] + H2O = L-seryl-[protein] + phosphate</text>
        <dbReference type="Rhea" id="RHEA:20629"/>
        <dbReference type="Rhea" id="RHEA-COMP:9863"/>
        <dbReference type="Rhea" id="RHEA-COMP:11604"/>
        <dbReference type="ChEBI" id="CHEBI:15377"/>
        <dbReference type="ChEBI" id="CHEBI:29999"/>
        <dbReference type="ChEBI" id="CHEBI:43474"/>
        <dbReference type="ChEBI" id="CHEBI:83421"/>
        <dbReference type="EC" id="3.1.3.16"/>
    </reaction>
</comment>
<evidence type="ECO:0000259" key="13">
    <source>
        <dbReference type="PROSITE" id="PS51479"/>
    </source>
</evidence>
<evidence type="ECO:0000256" key="9">
    <source>
        <dbReference type="ARBA" id="ARBA00047761"/>
    </source>
</evidence>
<evidence type="ECO:0000256" key="2">
    <source>
        <dbReference type="ARBA" id="ARBA00005676"/>
    </source>
</evidence>
<dbReference type="PhylomeDB" id="A7TN62"/>
<proteinExistence type="inferred from homology"/>
<evidence type="ECO:0000256" key="5">
    <source>
        <dbReference type="ARBA" id="ARBA00022801"/>
    </source>
</evidence>
<comment type="similarity">
    <text evidence="2 11 12">Belongs to the RPAP2 family.</text>
</comment>
<evidence type="ECO:0000313" key="15">
    <source>
        <dbReference type="Proteomes" id="UP000000267"/>
    </source>
</evidence>
<comment type="function">
    <text evidence="12">Putative RNA polymerase II subunit B1 C-terminal domain (CTD) phosphatase involved in RNA polymerase II transcription regulation.</text>
</comment>
<keyword evidence="4 12" id="KW-0863">Zinc-finger</keyword>
<organism evidence="15">
    <name type="scientific">Vanderwaltozyma polyspora (strain ATCC 22028 / DSM 70294 / BCRC 21397 / CBS 2163 / NBRC 10782 / NRRL Y-8283 / UCD 57-17)</name>
    <name type="common">Kluyveromyces polysporus</name>
    <dbReference type="NCBI Taxonomy" id="436907"/>
    <lineage>
        <taxon>Eukaryota</taxon>
        <taxon>Fungi</taxon>
        <taxon>Dikarya</taxon>
        <taxon>Ascomycota</taxon>
        <taxon>Saccharomycotina</taxon>
        <taxon>Saccharomycetes</taxon>
        <taxon>Saccharomycetales</taxon>
        <taxon>Saccharomycetaceae</taxon>
        <taxon>Vanderwaltozyma</taxon>
    </lineage>
</organism>
<dbReference type="EC" id="3.1.3.16" evidence="12"/>
<dbReference type="PANTHER" id="PTHR14732:SF0">
    <property type="entry name" value="RNA POLYMERASE II SUBUNIT B1 CTD PHOSPHATASE RPAP2-RELATED"/>
    <property type="match status" value="1"/>
</dbReference>
<gene>
    <name evidence="14" type="ORF">Kpol_1053p17</name>
</gene>
<name>A7TN62_VANPO</name>